<proteinExistence type="predicted"/>
<organism evidence="6 7">
    <name type="scientific">Gonapodya prolifera (strain JEL478)</name>
    <name type="common">Monoblepharis prolifera</name>
    <dbReference type="NCBI Taxonomy" id="1344416"/>
    <lineage>
        <taxon>Eukaryota</taxon>
        <taxon>Fungi</taxon>
        <taxon>Fungi incertae sedis</taxon>
        <taxon>Chytridiomycota</taxon>
        <taxon>Chytridiomycota incertae sedis</taxon>
        <taxon>Monoblepharidomycetes</taxon>
        <taxon>Monoblepharidales</taxon>
        <taxon>Gonapodyaceae</taxon>
        <taxon>Gonapodya</taxon>
    </lineage>
</organism>
<dbReference type="AlphaFoldDB" id="A0A139A8V1"/>
<dbReference type="OrthoDB" id="422206at2759"/>
<sequence>MAHSDGKATGRASVAVEDYISLEQVSEGTPPGAAGHKLYRARWAMLAIIFVLNISAAAIGPYYFSSISPNLVTFYEVADPFDINVFGLITMIVGIPATLVAMWMQEKKGLWLASVTAAVLVSIGTMFPFLSDYIAGKNMAYIVTVIGQVILSAATPFSLNSSTKLAAEWFGEHERAIANTLAQLGNPIGLAIIFLVAPAIVGDGADGVQTLHIVVFATCVALAIPAFFVRDRPPTPPTLASEKPKESFLHGLKSCLRNWQFLVLFLAYSIIIACFGVLQTFLADLLVPYGFADGESGNVGAIFIGCGIVAAILNGLLMDRIQKHKTALKILSLVAVAGIGIMTIGAPTGSKELVYAGAAVYGIGGFPTMPLMMELGADCTFPVGEATSTNILQLGQNIMSIILILSISALRAPDGTLLNGMILLCSLHLFAHGLTWFYTSESKRVSEEDAKSINRALSRVHLRMQTDSTLTNDSVSVYMS</sequence>
<dbReference type="Gene3D" id="1.20.1250.20">
    <property type="entry name" value="MFS general substrate transporter like domains"/>
    <property type="match status" value="1"/>
</dbReference>
<dbReference type="OMA" id="IRMSIMI"/>
<dbReference type="InterPro" id="IPR036259">
    <property type="entry name" value="MFS_trans_sf"/>
</dbReference>
<feature type="transmembrane region" description="Helical" evidence="5">
    <location>
        <begin position="299"/>
        <end position="318"/>
    </location>
</feature>
<feature type="transmembrane region" description="Helical" evidence="5">
    <location>
        <begin position="180"/>
        <end position="201"/>
    </location>
</feature>
<feature type="transmembrane region" description="Helical" evidence="5">
    <location>
        <begin position="43"/>
        <end position="63"/>
    </location>
</feature>
<dbReference type="InterPro" id="IPR011701">
    <property type="entry name" value="MFS"/>
</dbReference>
<dbReference type="GO" id="GO:0022857">
    <property type="term" value="F:transmembrane transporter activity"/>
    <property type="evidence" value="ECO:0007669"/>
    <property type="project" value="InterPro"/>
</dbReference>
<comment type="subcellular location">
    <subcellularLocation>
        <location evidence="1">Membrane</location>
        <topology evidence="1">Multi-pass membrane protein</topology>
    </subcellularLocation>
</comment>
<accession>A0A139A8V1</accession>
<feature type="transmembrane region" description="Helical" evidence="5">
    <location>
        <begin position="207"/>
        <end position="229"/>
    </location>
</feature>
<evidence type="ECO:0000256" key="5">
    <source>
        <dbReference type="SAM" id="Phobius"/>
    </source>
</evidence>
<name>A0A139A8V1_GONPJ</name>
<dbReference type="PANTHER" id="PTHR10924">
    <property type="entry name" value="MAJOR FACILITATOR SUPERFAMILY PROTEIN-RELATED"/>
    <property type="match status" value="1"/>
</dbReference>
<evidence type="ECO:0000256" key="3">
    <source>
        <dbReference type="ARBA" id="ARBA00022989"/>
    </source>
</evidence>
<dbReference type="GO" id="GO:0016020">
    <property type="term" value="C:membrane"/>
    <property type="evidence" value="ECO:0007669"/>
    <property type="project" value="UniProtKB-SubCell"/>
</dbReference>
<dbReference type="Proteomes" id="UP000070544">
    <property type="component" value="Unassembled WGS sequence"/>
</dbReference>
<evidence type="ECO:0000256" key="4">
    <source>
        <dbReference type="ARBA" id="ARBA00023136"/>
    </source>
</evidence>
<feature type="transmembrane region" description="Helical" evidence="5">
    <location>
        <begin position="83"/>
        <end position="103"/>
    </location>
</feature>
<keyword evidence="7" id="KW-1185">Reference proteome</keyword>
<reference evidence="6 7" key="1">
    <citation type="journal article" date="2015" name="Genome Biol. Evol.">
        <title>Phylogenomic analyses indicate that early fungi evolved digesting cell walls of algal ancestors of land plants.</title>
        <authorList>
            <person name="Chang Y."/>
            <person name="Wang S."/>
            <person name="Sekimoto S."/>
            <person name="Aerts A.L."/>
            <person name="Choi C."/>
            <person name="Clum A."/>
            <person name="LaButti K.M."/>
            <person name="Lindquist E.A."/>
            <person name="Yee Ngan C."/>
            <person name="Ohm R.A."/>
            <person name="Salamov A.A."/>
            <person name="Grigoriev I.V."/>
            <person name="Spatafora J.W."/>
            <person name="Berbee M.L."/>
        </authorList>
    </citation>
    <scope>NUCLEOTIDE SEQUENCE [LARGE SCALE GENOMIC DNA]</scope>
    <source>
        <strain evidence="6 7">JEL478</strain>
    </source>
</reference>
<keyword evidence="4 5" id="KW-0472">Membrane</keyword>
<feature type="transmembrane region" description="Helical" evidence="5">
    <location>
        <begin position="139"/>
        <end position="159"/>
    </location>
</feature>
<dbReference type="EMBL" id="KQ965781">
    <property type="protein sequence ID" value="KXS13157.1"/>
    <property type="molecule type" value="Genomic_DNA"/>
</dbReference>
<protein>
    <submittedName>
        <fullName evidence="6">MFS general substrate transporter</fullName>
    </submittedName>
</protein>
<keyword evidence="2 5" id="KW-0812">Transmembrane</keyword>
<gene>
    <name evidence="6" type="ORF">M427DRAFT_34206</name>
</gene>
<dbReference type="InterPro" id="IPR049680">
    <property type="entry name" value="FLVCR1-2_SLC49-like"/>
</dbReference>
<evidence type="ECO:0000313" key="6">
    <source>
        <dbReference type="EMBL" id="KXS13157.1"/>
    </source>
</evidence>
<feature type="transmembrane region" description="Helical" evidence="5">
    <location>
        <begin position="394"/>
        <end position="412"/>
    </location>
</feature>
<feature type="transmembrane region" description="Helical" evidence="5">
    <location>
        <begin position="261"/>
        <end position="287"/>
    </location>
</feature>
<keyword evidence="3 5" id="KW-1133">Transmembrane helix</keyword>
<feature type="transmembrane region" description="Helical" evidence="5">
    <location>
        <begin position="110"/>
        <end position="127"/>
    </location>
</feature>
<dbReference type="SUPFAM" id="SSF103473">
    <property type="entry name" value="MFS general substrate transporter"/>
    <property type="match status" value="1"/>
</dbReference>
<feature type="transmembrane region" description="Helical" evidence="5">
    <location>
        <begin position="330"/>
        <end position="347"/>
    </location>
</feature>
<feature type="transmembrane region" description="Helical" evidence="5">
    <location>
        <begin position="418"/>
        <end position="438"/>
    </location>
</feature>
<dbReference type="Pfam" id="PF07690">
    <property type="entry name" value="MFS_1"/>
    <property type="match status" value="1"/>
</dbReference>
<evidence type="ECO:0000256" key="2">
    <source>
        <dbReference type="ARBA" id="ARBA00022692"/>
    </source>
</evidence>
<dbReference type="PANTHER" id="PTHR10924:SF6">
    <property type="entry name" value="SOLUTE CARRIER FAMILY 49 MEMBER A3"/>
    <property type="match status" value="1"/>
</dbReference>
<evidence type="ECO:0000313" key="7">
    <source>
        <dbReference type="Proteomes" id="UP000070544"/>
    </source>
</evidence>
<evidence type="ECO:0000256" key="1">
    <source>
        <dbReference type="ARBA" id="ARBA00004141"/>
    </source>
</evidence>